<dbReference type="STRING" id="262209.AWH69_11990"/>
<dbReference type="GO" id="GO:0003824">
    <property type="term" value="F:catalytic activity"/>
    <property type="evidence" value="ECO:0007669"/>
    <property type="project" value="UniProtKB-ARBA"/>
</dbReference>
<dbReference type="PRINTS" id="PR00038">
    <property type="entry name" value="HTHLUXR"/>
</dbReference>
<feature type="domain" description="HTH luxR-type" evidence="1">
    <location>
        <begin position="297"/>
        <end position="362"/>
    </location>
</feature>
<comment type="caution">
    <text evidence="2">The sequence shown here is derived from an EMBL/GenBank/DDBJ whole genome shotgun (WGS) entry which is preliminary data.</text>
</comment>
<dbReference type="Proteomes" id="UP000076976">
    <property type="component" value="Unassembled WGS sequence"/>
</dbReference>
<dbReference type="EMBL" id="LQZG01000003">
    <property type="protein sequence ID" value="OAB87083.1"/>
    <property type="molecule type" value="Genomic_DNA"/>
</dbReference>
<dbReference type="GO" id="GO:0003677">
    <property type="term" value="F:DNA binding"/>
    <property type="evidence" value="ECO:0007669"/>
    <property type="project" value="InterPro"/>
</dbReference>
<proteinExistence type="predicted"/>
<dbReference type="AlphaFoldDB" id="A0A176QBH6"/>
<dbReference type="Pfam" id="PF00196">
    <property type="entry name" value="GerE"/>
    <property type="match status" value="1"/>
</dbReference>
<dbReference type="GO" id="GO:0006355">
    <property type="term" value="P:regulation of DNA-templated transcription"/>
    <property type="evidence" value="ECO:0007669"/>
    <property type="project" value="InterPro"/>
</dbReference>
<name>A0A176QBH6_9MICO</name>
<keyword evidence="3" id="KW-1185">Reference proteome</keyword>
<dbReference type="Gene3D" id="3.40.50.1820">
    <property type="entry name" value="alpha/beta hydrolase"/>
    <property type="match status" value="1"/>
</dbReference>
<dbReference type="InterPro" id="IPR000073">
    <property type="entry name" value="AB_hydrolase_1"/>
</dbReference>
<dbReference type="Gene3D" id="1.10.10.10">
    <property type="entry name" value="Winged helix-like DNA-binding domain superfamily/Winged helix DNA-binding domain"/>
    <property type="match status" value="1"/>
</dbReference>
<dbReference type="InterPro" id="IPR029058">
    <property type="entry name" value="AB_hydrolase_fold"/>
</dbReference>
<accession>A0A176QBH6</accession>
<protein>
    <submittedName>
        <fullName evidence="2">Helix-turn-helix transcriptional regulator</fullName>
    </submittedName>
</protein>
<dbReference type="InterPro" id="IPR016032">
    <property type="entry name" value="Sig_transdc_resp-reg_C-effctor"/>
</dbReference>
<organism evidence="2 3">
    <name type="scientific">Janibacter melonis</name>
    <dbReference type="NCBI Taxonomy" id="262209"/>
    <lineage>
        <taxon>Bacteria</taxon>
        <taxon>Bacillati</taxon>
        <taxon>Actinomycetota</taxon>
        <taxon>Actinomycetes</taxon>
        <taxon>Micrococcales</taxon>
        <taxon>Intrasporangiaceae</taxon>
        <taxon>Janibacter</taxon>
    </lineage>
</organism>
<dbReference type="PROSITE" id="PS50043">
    <property type="entry name" value="HTH_LUXR_2"/>
    <property type="match status" value="1"/>
</dbReference>
<dbReference type="CDD" id="cd06170">
    <property type="entry name" value="LuxR_C_like"/>
    <property type="match status" value="1"/>
</dbReference>
<dbReference type="SUPFAM" id="SSF53474">
    <property type="entry name" value="alpha/beta-Hydrolases"/>
    <property type="match status" value="1"/>
</dbReference>
<dbReference type="PRINTS" id="PR00111">
    <property type="entry name" value="ABHYDROLASE"/>
</dbReference>
<dbReference type="Pfam" id="PF00561">
    <property type="entry name" value="Abhydrolase_1"/>
    <property type="match status" value="1"/>
</dbReference>
<dbReference type="PROSITE" id="PS00622">
    <property type="entry name" value="HTH_LUXR_1"/>
    <property type="match status" value="1"/>
</dbReference>
<dbReference type="InterPro" id="IPR036388">
    <property type="entry name" value="WH-like_DNA-bd_sf"/>
</dbReference>
<sequence length="365" mass="40305">MAANAPAPRQQIRFCRSVDGTQIAYAVHGSGPPLVVDSCWLSHLQHDWSSPVWRHHLLEWGREHTVVRFDERGHGLSDRDVTDHGLEVRVADLEAVVDDAGLGRFDLLAMAQGGPVAITYTARHPQRVSRLVFYGSYSGQQSKDPAEAAMDDTLDALIAVGWARPDSTFRRVFTSLMIPGASEEQRVWLDELQRTSTSAETARESRRQRLVADASHLLAQLDVPTLVIHSRGDRMNDFSEARYLTAHVAGARLVALESENHIVLEDDDAWPVYRAELRRFLAEPVPVGGGTAPGGGRSEGLEDLSPREREILALAAQGRDNDEIARSLVLSTRTVERHLSNVYAKLDLHGKSARTAAVARLLTAR</sequence>
<dbReference type="InterPro" id="IPR000792">
    <property type="entry name" value="Tscrpt_reg_LuxR_C"/>
</dbReference>
<dbReference type="InterPro" id="IPR050471">
    <property type="entry name" value="AB_hydrolase"/>
</dbReference>
<evidence type="ECO:0000313" key="2">
    <source>
        <dbReference type="EMBL" id="OAB87083.1"/>
    </source>
</evidence>
<dbReference type="PANTHER" id="PTHR43433:SF5">
    <property type="entry name" value="AB HYDROLASE-1 DOMAIN-CONTAINING PROTEIN"/>
    <property type="match status" value="1"/>
</dbReference>
<gene>
    <name evidence="2" type="ORF">AWH69_11990</name>
</gene>
<evidence type="ECO:0000313" key="3">
    <source>
        <dbReference type="Proteomes" id="UP000076976"/>
    </source>
</evidence>
<dbReference type="PANTHER" id="PTHR43433">
    <property type="entry name" value="HYDROLASE, ALPHA/BETA FOLD FAMILY PROTEIN"/>
    <property type="match status" value="1"/>
</dbReference>
<dbReference type="SMART" id="SM00421">
    <property type="entry name" value="HTH_LUXR"/>
    <property type="match status" value="1"/>
</dbReference>
<evidence type="ECO:0000259" key="1">
    <source>
        <dbReference type="PROSITE" id="PS50043"/>
    </source>
</evidence>
<reference evidence="2 3" key="1">
    <citation type="submission" date="2016-01" db="EMBL/GenBank/DDBJ databases">
        <title>Janibacter melonis strain CD11_4 genome sequencing and assembly.</title>
        <authorList>
            <person name="Nair G.R."/>
            <person name="Kaur G."/>
            <person name="Chander A.M."/>
            <person name="Mayilraj S."/>
        </authorList>
    </citation>
    <scope>NUCLEOTIDE SEQUENCE [LARGE SCALE GENOMIC DNA]</scope>
    <source>
        <strain evidence="2 3">CD11-4</strain>
    </source>
</reference>
<dbReference type="RefSeq" id="WP_068275840.1">
    <property type="nucleotide sequence ID" value="NZ_LQZG01000003.1"/>
</dbReference>
<dbReference type="SUPFAM" id="SSF46894">
    <property type="entry name" value="C-terminal effector domain of the bipartite response regulators"/>
    <property type="match status" value="1"/>
</dbReference>